<protein>
    <submittedName>
        <fullName evidence="4">XRE family transcriptional regulator</fullName>
    </submittedName>
</protein>
<evidence type="ECO:0000259" key="3">
    <source>
        <dbReference type="PROSITE" id="PS50943"/>
    </source>
</evidence>
<reference evidence="4 5" key="1">
    <citation type="submission" date="2018-09" db="EMBL/GenBank/DDBJ databases">
        <title>Genome sequencing of strain 1JSPR-7.</title>
        <authorList>
            <person name="Heo J."/>
            <person name="Kim S.-J."/>
            <person name="Kwon S.-W."/>
        </authorList>
    </citation>
    <scope>NUCLEOTIDE SEQUENCE [LARGE SCALE GENOMIC DNA]</scope>
    <source>
        <strain evidence="4 5">1JSPR-7</strain>
    </source>
</reference>
<dbReference type="KEGG" id="lact:D7I46_09555"/>
<sequence>MTIFAERLKELRTAKKLTQKEIAEKLGVKQNSYSDWENGKREPNFKRLAILATEFETSIDYLMGSAISEKDNEFLSQKDIFLSQLEEIEQISNEIIQKQQILENKIQALKKEIL</sequence>
<feature type="coiled-coil region" evidence="2">
    <location>
        <begin position="85"/>
        <end position="112"/>
    </location>
</feature>
<gene>
    <name evidence="4" type="ORF">D7I46_09555</name>
</gene>
<dbReference type="EMBL" id="CP032627">
    <property type="protein sequence ID" value="AYG01319.1"/>
    <property type="molecule type" value="Genomic_DNA"/>
</dbReference>
<dbReference type="PROSITE" id="PS50943">
    <property type="entry name" value="HTH_CROC1"/>
    <property type="match status" value="1"/>
</dbReference>
<evidence type="ECO:0000313" key="5">
    <source>
        <dbReference type="Proteomes" id="UP000269374"/>
    </source>
</evidence>
<dbReference type="SUPFAM" id="SSF47413">
    <property type="entry name" value="lambda repressor-like DNA-binding domains"/>
    <property type="match status" value="1"/>
</dbReference>
<accession>A0A387BJ00</accession>
<dbReference type="Proteomes" id="UP000269374">
    <property type="component" value="Chromosome"/>
</dbReference>
<evidence type="ECO:0000313" key="4">
    <source>
        <dbReference type="EMBL" id="AYG01319.1"/>
    </source>
</evidence>
<dbReference type="SMART" id="SM00530">
    <property type="entry name" value="HTH_XRE"/>
    <property type="match status" value="1"/>
</dbReference>
<keyword evidence="5" id="KW-1185">Reference proteome</keyword>
<dbReference type="RefSeq" id="WP_120772692.1">
    <property type="nucleotide sequence ID" value="NZ_CP032627.1"/>
</dbReference>
<dbReference type="GO" id="GO:0003677">
    <property type="term" value="F:DNA binding"/>
    <property type="evidence" value="ECO:0007669"/>
    <property type="project" value="UniProtKB-KW"/>
</dbReference>
<dbReference type="PANTHER" id="PTHR46558:SF11">
    <property type="entry name" value="HTH-TYPE TRANSCRIPTIONAL REGULATOR XRE"/>
    <property type="match status" value="1"/>
</dbReference>
<feature type="domain" description="HTH cro/C1-type" evidence="3">
    <location>
        <begin position="8"/>
        <end position="62"/>
    </location>
</feature>
<dbReference type="PANTHER" id="PTHR46558">
    <property type="entry name" value="TRACRIPTIONAL REGULATORY PROTEIN-RELATED-RELATED"/>
    <property type="match status" value="1"/>
</dbReference>
<dbReference type="CDD" id="cd00093">
    <property type="entry name" value="HTH_XRE"/>
    <property type="match status" value="1"/>
</dbReference>
<dbReference type="Gene3D" id="1.10.260.40">
    <property type="entry name" value="lambda repressor-like DNA-binding domains"/>
    <property type="match status" value="1"/>
</dbReference>
<dbReference type="OrthoDB" id="41473at2"/>
<evidence type="ECO:0000256" key="2">
    <source>
        <dbReference type="SAM" id="Coils"/>
    </source>
</evidence>
<dbReference type="InterPro" id="IPR010982">
    <property type="entry name" value="Lambda_DNA-bd_dom_sf"/>
</dbReference>
<dbReference type="AlphaFoldDB" id="A0A387BJ00"/>
<keyword evidence="1" id="KW-0238">DNA-binding</keyword>
<organism evidence="4 5">
    <name type="scientific">Lactococcus allomyrinae</name>
    <dbReference type="NCBI Taxonomy" id="2419773"/>
    <lineage>
        <taxon>Bacteria</taxon>
        <taxon>Bacillati</taxon>
        <taxon>Bacillota</taxon>
        <taxon>Bacilli</taxon>
        <taxon>Lactobacillales</taxon>
        <taxon>Streptococcaceae</taxon>
        <taxon>Lactococcus</taxon>
    </lineage>
</organism>
<evidence type="ECO:0000256" key="1">
    <source>
        <dbReference type="ARBA" id="ARBA00023125"/>
    </source>
</evidence>
<dbReference type="InterPro" id="IPR001387">
    <property type="entry name" value="Cro/C1-type_HTH"/>
</dbReference>
<proteinExistence type="predicted"/>
<keyword evidence="2" id="KW-0175">Coiled coil</keyword>
<name>A0A387BJ00_9LACT</name>
<dbReference type="Pfam" id="PF01381">
    <property type="entry name" value="HTH_3"/>
    <property type="match status" value="1"/>
</dbReference>